<dbReference type="CDD" id="cd00112">
    <property type="entry name" value="LDLa"/>
    <property type="match status" value="1"/>
</dbReference>
<dbReference type="InterPro" id="IPR000859">
    <property type="entry name" value="CUB_dom"/>
</dbReference>
<feature type="chain" id="PRO_5028086689" evidence="8">
    <location>
        <begin position="20"/>
        <end position="613"/>
    </location>
</feature>
<feature type="domain" description="CUB" evidence="9">
    <location>
        <begin position="218"/>
        <end position="332"/>
    </location>
</feature>
<evidence type="ECO:0000256" key="2">
    <source>
        <dbReference type="ARBA" id="ARBA00022729"/>
    </source>
</evidence>
<dbReference type="Pfam" id="PF00057">
    <property type="entry name" value="Ldl_recept_a"/>
    <property type="match status" value="2"/>
</dbReference>
<dbReference type="Gene3D" id="2.20.100.10">
    <property type="entry name" value="Thrombospondin type-1 (TSP1) repeat"/>
    <property type="match status" value="1"/>
</dbReference>
<dbReference type="InterPro" id="IPR000884">
    <property type="entry name" value="TSP1_rpt"/>
</dbReference>
<dbReference type="Gene3D" id="4.10.1220.10">
    <property type="entry name" value="EGF-type module"/>
    <property type="match status" value="1"/>
</dbReference>
<dbReference type="SMART" id="SM00209">
    <property type="entry name" value="TSP1"/>
    <property type="match status" value="1"/>
</dbReference>
<sequence length="613" mass="66813">MATVPCLLLLAAIVALSAAAPADKASALLDGEKRIDEPLNMLMLEAAKLKKDEEEALTKKSVDSQKDWPVDAPLIKKVVMKVLKELKNPTDVMSQDSRGLQETRTQCGGQFTDIEGEFTSPNYPENYDNELSCTWTITLPDNNLVLLTADDFQTERAYDVVKFFDGDSASASEIRSVAGLPRDLSTIVSTGPSLTVGFTSDGSVTEKGFSFSYQAIKCGGQVTDSKVPITSPGFGVLDRYPNNTDCEWVILVKPGATVKLTFDQFNLEGPYCAYDFLDILDGPNNKSERIDKYCGDTLQGQTVRSTGSALYLHFHSDRSVAGTGFSASFRAVCTGECAATEPPLVTEAPPLPPTNAPPPPETEAPPPEPTEAPPPPPTEAPPPPPTEAPPPPETEAPPPPVTEPPPLVECPPYQYACRSGECTHQRYECNGTPDCQDGSDEARCFECDHNIHKPYYVMPYYWVCDGLNDCVDGADEAGCEGPPTPPSVLEAHWSEWGDWGACSKDCEGTRNRTRECVRYQEGQECLEGSNVQHEMCGSPGPCTPEPDSDCGTRVFEQGRVRIVNGEDAVRGSWPWIVQFGVTWGQKPFCGGTLIDPEWVVTASHCFYDEEYVY</sequence>
<dbReference type="PROSITE" id="PS00134">
    <property type="entry name" value="TRYPSIN_HIS"/>
    <property type="match status" value="1"/>
</dbReference>
<dbReference type="FunFam" id="2.60.120.290:FF:000003">
    <property type="entry name" value="Neuropilin"/>
    <property type="match status" value="1"/>
</dbReference>
<dbReference type="GeneID" id="109480216"/>
<evidence type="ECO:0000313" key="12">
    <source>
        <dbReference type="RefSeq" id="XP_019637924.1"/>
    </source>
</evidence>
<organism evidence="11 12">
    <name type="scientific">Branchiostoma belcheri</name>
    <name type="common">Amphioxus</name>
    <dbReference type="NCBI Taxonomy" id="7741"/>
    <lineage>
        <taxon>Eukaryota</taxon>
        <taxon>Metazoa</taxon>
        <taxon>Chordata</taxon>
        <taxon>Cephalochordata</taxon>
        <taxon>Leptocardii</taxon>
        <taxon>Amphioxiformes</taxon>
        <taxon>Branchiostomatidae</taxon>
        <taxon>Branchiostoma</taxon>
    </lineage>
</organism>
<keyword evidence="5" id="KW-0325">Glycoprotein</keyword>
<dbReference type="Pfam" id="PF00090">
    <property type="entry name" value="TSP_1"/>
    <property type="match status" value="1"/>
</dbReference>
<evidence type="ECO:0000256" key="6">
    <source>
        <dbReference type="PROSITE-ProRule" id="PRU00124"/>
    </source>
</evidence>
<proteinExistence type="predicted"/>
<feature type="compositionally biased region" description="Pro residues" evidence="7">
    <location>
        <begin position="349"/>
        <end position="405"/>
    </location>
</feature>
<dbReference type="AlphaFoldDB" id="A0A6P4ZV59"/>
<dbReference type="InterPro" id="IPR009003">
    <property type="entry name" value="Peptidase_S1_PA"/>
</dbReference>
<evidence type="ECO:0000313" key="11">
    <source>
        <dbReference type="Proteomes" id="UP000515135"/>
    </source>
</evidence>
<evidence type="ECO:0000256" key="1">
    <source>
        <dbReference type="ARBA" id="ARBA00022536"/>
    </source>
</evidence>
<dbReference type="SUPFAM" id="SSF49854">
    <property type="entry name" value="Spermadhesin, CUB domain"/>
    <property type="match status" value="2"/>
</dbReference>
<dbReference type="GO" id="GO:0006508">
    <property type="term" value="P:proteolysis"/>
    <property type="evidence" value="ECO:0007669"/>
    <property type="project" value="InterPro"/>
</dbReference>
<dbReference type="InterPro" id="IPR001254">
    <property type="entry name" value="Trypsin_dom"/>
</dbReference>
<dbReference type="PANTHER" id="PTHR24251">
    <property type="entry name" value="OVOCHYMASE-RELATED"/>
    <property type="match status" value="1"/>
</dbReference>
<gene>
    <name evidence="12" type="primary">LOC109480216</name>
</gene>
<dbReference type="OrthoDB" id="7357196at2759"/>
<comment type="caution">
    <text evidence="6">Lacks conserved residue(s) required for the propagation of feature annotation.</text>
</comment>
<dbReference type="InterPro" id="IPR036383">
    <property type="entry name" value="TSP1_rpt_sf"/>
</dbReference>
<feature type="disulfide bond" evidence="6">
    <location>
        <begin position="410"/>
        <end position="422"/>
    </location>
</feature>
<dbReference type="SUPFAM" id="SSF57424">
    <property type="entry name" value="LDL receptor-like module"/>
    <property type="match status" value="2"/>
</dbReference>
<dbReference type="PRINTS" id="PR00261">
    <property type="entry name" value="LDLRECEPTOR"/>
</dbReference>
<dbReference type="InterPro" id="IPR035914">
    <property type="entry name" value="Sperma_CUB_dom_sf"/>
</dbReference>
<evidence type="ECO:0000256" key="3">
    <source>
        <dbReference type="ARBA" id="ARBA00022737"/>
    </source>
</evidence>
<evidence type="ECO:0000256" key="4">
    <source>
        <dbReference type="ARBA" id="ARBA00023157"/>
    </source>
</evidence>
<evidence type="ECO:0000259" key="9">
    <source>
        <dbReference type="PROSITE" id="PS01180"/>
    </source>
</evidence>
<dbReference type="SMART" id="SM00192">
    <property type="entry name" value="LDLa"/>
    <property type="match status" value="2"/>
</dbReference>
<keyword evidence="11" id="KW-1185">Reference proteome</keyword>
<dbReference type="InterPro" id="IPR002172">
    <property type="entry name" value="LDrepeatLR_classA_rpt"/>
</dbReference>
<feature type="domain" description="Peptidase S1" evidence="10">
    <location>
        <begin position="562"/>
        <end position="613"/>
    </location>
</feature>
<dbReference type="PROSITE" id="PS50092">
    <property type="entry name" value="TSP1"/>
    <property type="match status" value="1"/>
</dbReference>
<keyword evidence="4 6" id="KW-1015">Disulfide bond</keyword>
<dbReference type="SUPFAM" id="SSF82895">
    <property type="entry name" value="TSP-1 type 1 repeat"/>
    <property type="match status" value="1"/>
</dbReference>
<feature type="disulfide bond" evidence="6">
    <location>
        <begin position="464"/>
        <end position="479"/>
    </location>
</feature>
<feature type="signal peptide" evidence="8">
    <location>
        <begin position="1"/>
        <end position="19"/>
    </location>
</feature>
<dbReference type="InterPro" id="IPR043504">
    <property type="entry name" value="Peptidase_S1_PA_chymotrypsin"/>
</dbReference>
<dbReference type="CDD" id="cd00041">
    <property type="entry name" value="CUB"/>
    <property type="match status" value="2"/>
</dbReference>
<evidence type="ECO:0000259" key="10">
    <source>
        <dbReference type="PROSITE" id="PS50240"/>
    </source>
</evidence>
<dbReference type="Gene3D" id="2.60.120.290">
    <property type="entry name" value="Spermadhesin, CUB domain"/>
    <property type="match status" value="2"/>
</dbReference>
<dbReference type="RefSeq" id="XP_019637924.1">
    <property type="nucleotide sequence ID" value="XM_019782365.1"/>
</dbReference>
<dbReference type="PROSITE" id="PS50240">
    <property type="entry name" value="TRYPSIN_DOM"/>
    <property type="match status" value="1"/>
</dbReference>
<reference evidence="12" key="1">
    <citation type="submission" date="2025-08" db="UniProtKB">
        <authorList>
            <consortium name="RefSeq"/>
        </authorList>
    </citation>
    <scope>IDENTIFICATION</scope>
    <source>
        <tissue evidence="12">Gonad</tissue>
    </source>
</reference>
<dbReference type="PANTHER" id="PTHR24251:SF37">
    <property type="entry name" value="CUB DOMAIN-CONTAINING PROTEIN"/>
    <property type="match status" value="1"/>
</dbReference>
<evidence type="ECO:0000256" key="7">
    <source>
        <dbReference type="SAM" id="MobiDB-lite"/>
    </source>
</evidence>
<dbReference type="Gene3D" id="4.10.400.10">
    <property type="entry name" value="Low-density Lipoprotein Receptor"/>
    <property type="match status" value="1"/>
</dbReference>
<dbReference type="Pfam" id="PF00089">
    <property type="entry name" value="Trypsin"/>
    <property type="match status" value="1"/>
</dbReference>
<keyword evidence="1" id="KW-0245">EGF-like domain</keyword>
<dbReference type="Pfam" id="PF00431">
    <property type="entry name" value="CUB"/>
    <property type="match status" value="2"/>
</dbReference>
<accession>A0A6P4ZV59</accession>
<feature type="disulfide bond" evidence="6">
    <location>
        <begin position="429"/>
        <end position="444"/>
    </location>
</feature>
<feature type="region of interest" description="Disordered" evidence="7">
    <location>
        <begin position="342"/>
        <end position="405"/>
    </location>
</feature>
<dbReference type="Gene3D" id="2.40.10.10">
    <property type="entry name" value="Trypsin-like serine proteases"/>
    <property type="match status" value="1"/>
</dbReference>
<dbReference type="InterPro" id="IPR018114">
    <property type="entry name" value="TRYPSIN_HIS"/>
</dbReference>
<dbReference type="KEGG" id="bbel:109480216"/>
<feature type="domain" description="CUB" evidence="9">
    <location>
        <begin position="107"/>
        <end position="216"/>
    </location>
</feature>
<keyword evidence="2 8" id="KW-0732">Signal</keyword>
<dbReference type="InterPro" id="IPR036055">
    <property type="entry name" value="LDL_receptor-like_sf"/>
</dbReference>
<dbReference type="Proteomes" id="UP000515135">
    <property type="component" value="Unplaced"/>
</dbReference>
<dbReference type="FunFam" id="2.60.120.290:FF:000013">
    <property type="entry name" value="Membrane frizzled-related protein"/>
    <property type="match status" value="1"/>
</dbReference>
<dbReference type="SUPFAM" id="SSF50494">
    <property type="entry name" value="Trypsin-like serine proteases"/>
    <property type="match status" value="1"/>
</dbReference>
<feature type="disulfide bond" evidence="6">
    <location>
        <begin position="417"/>
        <end position="435"/>
    </location>
</feature>
<evidence type="ECO:0000256" key="8">
    <source>
        <dbReference type="SAM" id="SignalP"/>
    </source>
</evidence>
<dbReference type="PROSITE" id="PS50068">
    <property type="entry name" value="LDLRA_2"/>
    <property type="match status" value="2"/>
</dbReference>
<keyword evidence="3" id="KW-0677">Repeat</keyword>
<evidence type="ECO:0000256" key="5">
    <source>
        <dbReference type="ARBA" id="ARBA00023180"/>
    </source>
</evidence>
<name>A0A6P4ZV59_BRABE</name>
<dbReference type="PROSITE" id="PS01180">
    <property type="entry name" value="CUB"/>
    <property type="match status" value="2"/>
</dbReference>
<dbReference type="GO" id="GO:0004252">
    <property type="term" value="F:serine-type endopeptidase activity"/>
    <property type="evidence" value="ECO:0007669"/>
    <property type="project" value="InterPro"/>
</dbReference>
<dbReference type="SMART" id="SM00042">
    <property type="entry name" value="CUB"/>
    <property type="match status" value="2"/>
</dbReference>
<protein>
    <submittedName>
        <fullName evidence="12">Uncharacterized protein LOC109480216</fullName>
    </submittedName>
</protein>